<sequence length="85" mass="9748">MWNSTRRYYRRYCDFEPCWNVDLIKADFYPSFTNSVLDIKLQDGEHDSPVLSTECIACGFASQRGSKMLSECSVMGFSLEFQGPA</sequence>
<dbReference type="EMBL" id="JACGWJ010000032">
    <property type="protein sequence ID" value="KAL0296043.1"/>
    <property type="molecule type" value="Genomic_DNA"/>
</dbReference>
<evidence type="ECO:0000313" key="1">
    <source>
        <dbReference type="EMBL" id="KAL0296043.1"/>
    </source>
</evidence>
<proteinExistence type="predicted"/>
<protein>
    <submittedName>
        <fullName evidence="1">Uncharacterized protein</fullName>
    </submittedName>
</protein>
<organism evidence="1">
    <name type="scientific">Sesamum radiatum</name>
    <name type="common">Black benniseed</name>
    <dbReference type="NCBI Taxonomy" id="300843"/>
    <lineage>
        <taxon>Eukaryota</taxon>
        <taxon>Viridiplantae</taxon>
        <taxon>Streptophyta</taxon>
        <taxon>Embryophyta</taxon>
        <taxon>Tracheophyta</taxon>
        <taxon>Spermatophyta</taxon>
        <taxon>Magnoliopsida</taxon>
        <taxon>eudicotyledons</taxon>
        <taxon>Gunneridae</taxon>
        <taxon>Pentapetalae</taxon>
        <taxon>asterids</taxon>
        <taxon>lamiids</taxon>
        <taxon>Lamiales</taxon>
        <taxon>Pedaliaceae</taxon>
        <taxon>Sesamum</taxon>
    </lineage>
</organism>
<gene>
    <name evidence="1" type="ORF">Sradi_6656400</name>
</gene>
<name>A0AAW2JPT1_SESRA</name>
<comment type="caution">
    <text evidence="1">The sequence shown here is derived from an EMBL/GenBank/DDBJ whole genome shotgun (WGS) entry which is preliminary data.</text>
</comment>
<accession>A0AAW2JPT1</accession>
<dbReference type="AlphaFoldDB" id="A0AAW2JPT1"/>
<reference evidence="1" key="1">
    <citation type="submission" date="2020-06" db="EMBL/GenBank/DDBJ databases">
        <authorList>
            <person name="Li T."/>
            <person name="Hu X."/>
            <person name="Zhang T."/>
            <person name="Song X."/>
            <person name="Zhang H."/>
            <person name="Dai N."/>
            <person name="Sheng W."/>
            <person name="Hou X."/>
            <person name="Wei L."/>
        </authorList>
    </citation>
    <scope>NUCLEOTIDE SEQUENCE</scope>
    <source>
        <strain evidence="1">G02</strain>
        <tissue evidence="1">Leaf</tissue>
    </source>
</reference>
<reference evidence="1" key="2">
    <citation type="journal article" date="2024" name="Plant">
        <title>Genomic evolution and insights into agronomic trait innovations of Sesamum species.</title>
        <authorList>
            <person name="Miao H."/>
            <person name="Wang L."/>
            <person name="Qu L."/>
            <person name="Liu H."/>
            <person name="Sun Y."/>
            <person name="Le M."/>
            <person name="Wang Q."/>
            <person name="Wei S."/>
            <person name="Zheng Y."/>
            <person name="Lin W."/>
            <person name="Duan Y."/>
            <person name="Cao H."/>
            <person name="Xiong S."/>
            <person name="Wang X."/>
            <person name="Wei L."/>
            <person name="Li C."/>
            <person name="Ma Q."/>
            <person name="Ju M."/>
            <person name="Zhao R."/>
            <person name="Li G."/>
            <person name="Mu C."/>
            <person name="Tian Q."/>
            <person name="Mei H."/>
            <person name="Zhang T."/>
            <person name="Gao T."/>
            <person name="Zhang H."/>
        </authorList>
    </citation>
    <scope>NUCLEOTIDE SEQUENCE</scope>
    <source>
        <strain evidence="1">G02</strain>
    </source>
</reference>